<dbReference type="PANTHER" id="PTHR21445:SF0">
    <property type="entry name" value="APURINIC-APYRIMIDINIC ENDONUCLEASE"/>
    <property type="match status" value="1"/>
</dbReference>
<keyword evidence="2" id="KW-0540">Nuclease</keyword>
<dbReference type="InterPro" id="IPR013022">
    <property type="entry name" value="Xyl_isomerase-like_TIM-brl"/>
</dbReference>
<dbReference type="InterPro" id="IPR001719">
    <property type="entry name" value="AP_endonuc_2"/>
</dbReference>
<name>A0A2K9P285_9FIRM</name>
<dbReference type="SUPFAM" id="SSF51658">
    <property type="entry name" value="Xylose isomerase-like"/>
    <property type="match status" value="1"/>
</dbReference>
<proteinExistence type="predicted"/>
<evidence type="ECO:0000313" key="2">
    <source>
        <dbReference type="EMBL" id="AUO18698.1"/>
    </source>
</evidence>
<protein>
    <submittedName>
        <fullName evidence="2">Endonuclease IV</fullName>
    </submittedName>
</protein>
<gene>
    <name evidence="2" type="ORF">B9O19_00515</name>
</gene>
<dbReference type="OrthoDB" id="9805666at2"/>
<dbReference type="KEGG" id="mpec:B9O19_00515"/>
<feature type="domain" description="Xylose isomerase-like TIM barrel" evidence="1">
    <location>
        <begin position="35"/>
        <end position="276"/>
    </location>
</feature>
<dbReference type="InterPro" id="IPR036237">
    <property type="entry name" value="Xyl_isomerase-like_sf"/>
</dbReference>
<keyword evidence="2" id="KW-0378">Hydrolase</keyword>
<dbReference type="GeneID" id="98061936"/>
<reference evidence="2 3" key="1">
    <citation type="submission" date="2017-04" db="EMBL/GenBank/DDBJ databases">
        <title>Monoglobus pectinilyticus 14 draft genome.</title>
        <authorList>
            <person name="Kim C."/>
            <person name="Rosendale D.I."/>
            <person name="Kelly W.J."/>
            <person name="Tannock G.W."/>
            <person name="Patchett M.L."/>
            <person name="Jordens J.Z."/>
        </authorList>
    </citation>
    <scope>NUCLEOTIDE SEQUENCE [LARGE SCALE GENOMIC DNA]</scope>
    <source>
        <strain evidence="2 3">14</strain>
    </source>
</reference>
<dbReference type="GO" id="GO:0006284">
    <property type="term" value="P:base-excision repair"/>
    <property type="evidence" value="ECO:0007669"/>
    <property type="project" value="TreeGrafter"/>
</dbReference>
<organism evidence="2 3">
    <name type="scientific">Monoglobus pectinilyticus</name>
    <dbReference type="NCBI Taxonomy" id="1981510"/>
    <lineage>
        <taxon>Bacteria</taxon>
        <taxon>Bacillati</taxon>
        <taxon>Bacillota</taxon>
        <taxon>Clostridia</taxon>
        <taxon>Monoglobales</taxon>
        <taxon>Monoglobaceae</taxon>
        <taxon>Monoglobus</taxon>
    </lineage>
</organism>
<dbReference type="GO" id="GO:0008081">
    <property type="term" value="F:phosphoric diester hydrolase activity"/>
    <property type="evidence" value="ECO:0007669"/>
    <property type="project" value="TreeGrafter"/>
</dbReference>
<evidence type="ECO:0000313" key="3">
    <source>
        <dbReference type="Proteomes" id="UP000235589"/>
    </source>
</evidence>
<dbReference type="SMART" id="SM00518">
    <property type="entry name" value="AP2Ec"/>
    <property type="match status" value="1"/>
</dbReference>
<accession>A0A2K9P285</accession>
<keyword evidence="2" id="KW-0255">Endonuclease</keyword>
<dbReference type="PANTHER" id="PTHR21445">
    <property type="entry name" value="ENDONUCLEASE IV ENDODEOXYRIBONUCLEASE IV"/>
    <property type="match status" value="1"/>
</dbReference>
<dbReference type="Gene3D" id="3.20.20.150">
    <property type="entry name" value="Divalent-metal-dependent TIM barrel enzymes"/>
    <property type="match status" value="1"/>
</dbReference>
<dbReference type="GO" id="GO:0008270">
    <property type="term" value="F:zinc ion binding"/>
    <property type="evidence" value="ECO:0007669"/>
    <property type="project" value="InterPro"/>
</dbReference>
<dbReference type="GO" id="GO:0003677">
    <property type="term" value="F:DNA binding"/>
    <property type="evidence" value="ECO:0007669"/>
    <property type="project" value="InterPro"/>
</dbReference>
<dbReference type="Proteomes" id="UP000235589">
    <property type="component" value="Chromosome"/>
</dbReference>
<keyword evidence="3" id="KW-1185">Reference proteome</keyword>
<dbReference type="GO" id="GO:0003906">
    <property type="term" value="F:DNA-(apurinic or apyrimidinic site) endonuclease activity"/>
    <property type="evidence" value="ECO:0007669"/>
    <property type="project" value="TreeGrafter"/>
</dbReference>
<dbReference type="AlphaFoldDB" id="A0A2K9P285"/>
<dbReference type="RefSeq" id="WP_102364981.1">
    <property type="nucleotide sequence ID" value="NZ_CP020991.1"/>
</dbReference>
<dbReference type="Pfam" id="PF01261">
    <property type="entry name" value="AP_endonuc_2"/>
    <property type="match status" value="1"/>
</dbReference>
<dbReference type="EMBL" id="CP020991">
    <property type="protein sequence ID" value="AUO18698.1"/>
    <property type="molecule type" value="Genomic_DNA"/>
</dbReference>
<sequence>MLEFKSESFAQFGPAGNSDDFFEEGNKSVYDVPKWLEKNGLGAYEYQCGHGVRISDDSAKDLGDIAEGKHIRLSIHAPYYISLSSVEEAKRDKSIEYILQTLRAAKYMRADRIVVHSGSCGKITRIEALKLASDTLRRAVKAADENGYGNIRICPETMGKVNQLGNVEEVIKLCQIDERFLPTLDFGHINAQSLGKYNTKESIKSIFDLIENKLGYERAKNFHAHYSRIEYTRAGEKKHHTMAETEYEPDFEPIAELIAERNYTPRIICESAGTQTKDACSMQKIYKELINKID</sequence>
<evidence type="ECO:0000259" key="1">
    <source>
        <dbReference type="Pfam" id="PF01261"/>
    </source>
</evidence>